<dbReference type="NCBIfam" id="TIGR00676">
    <property type="entry name" value="fadh2"/>
    <property type="match status" value="1"/>
</dbReference>
<dbReference type="FunFam" id="3.20.20.220:FF:000015">
    <property type="entry name" value="Methylenetetrahydrofolate reductase"/>
    <property type="match status" value="1"/>
</dbReference>
<dbReference type="UniPathway" id="UPA00193"/>
<evidence type="ECO:0000256" key="4">
    <source>
        <dbReference type="ARBA" id="ARBA00022605"/>
    </source>
</evidence>
<keyword evidence="5 12" id="KW-0285">Flavoprotein</keyword>
<organism evidence="13 14">
    <name type="scientific">Mangrovibacterium marinum</name>
    <dbReference type="NCBI Taxonomy" id="1639118"/>
    <lineage>
        <taxon>Bacteria</taxon>
        <taxon>Pseudomonadati</taxon>
        <taxon>Bacteroidota</taxon>
        <taxon>Bacteroidia</taxon>
        <taxon>Marinilabiliales</taxon>
        <taxon>Prolixibacteraceae</taxon>
        <taxon>Mangrovibacterium</taxon>
    </lineage>
</organism>
<comment type="caution">
    <text evidence="13">The sequence shown here is derived from an EMBL/GenBank/DDBJ whole genome shotgun (WGS) entry which is preliminary data.</text>
</comment>
<keyword evidence="4" id="KW-0028">Amino-acid biosynthesis</keyword>
<name>A0A2T5C2J3_9BACT</name>
<keyword evidence="8" id="KW-0520">NAD</keyword>
<dbReference type="GO" id="GO:0071949">
    <property type="term" value="F:FAD binding"/>
    <property type="evidence" value="ECO:0007669"/>
    <property type="project" value="TreeGrafter"/>
</dbReference>
<comment type="pathway">
    <text evidence="10">Amino-acid biosynthesis; L-methionine biosynthesis via de novo pathway.</text>
</comment>
<reference evidence="13 14" key="1">
    <citation type="submission" date="2018-04" db="EMBL/GenBank/DDBJ databases">
        <title>Genomic Encyclopedia of Archaeal and Bacterial Type Strains, Phase II (KMG-II): from individual species to whole genera.</title>
        <authorList>
            <person name="Goeker M."/>
        </authorList>
    </citation>
    <scope>NUCLEOTIDE SEQUENCE [LARGE SCALE GENOMIC DNA]</scope>
    <source>
        <strain evidence="13 14">DSM 28823</strain>
    </source>
</reference>
<sequence>MKVIDIINQSDKTVFSFELLPPLKGNDASNIYRTIESLIDYNPSYINITTHRDEMIYKEMPDGSIHKQVVRKRPGTVAIAAAIQHKYGIPVVPHILCGGFTKSETEHVLIDLNFMGIENVLALRGDGVKGDTVFRPDPNGHANADELVKQIVDLRNGKYLDSDLKNTTPLDFCIGVAGYPEKHFEAPNFDTDLGYLKQKVDAGAEYIVTQMFFDNQVYFDFVEKCRAEGITIPIIPGIKPISNLRHLTILPKIFSIDLPQDLVNELKKCKNNDDAKLVGTEWAIQQSKELVANKVPSLHLYTMGMSDNARKIVEAVF</sequence>
<evidence type="ECO:0000256" key="10">
    <source>
        <dbReference type="ARBA" id="ARBA00034478"/>
    </source>
</evidence>
<proteinExistence type="inferred from homology"/>
<comment type="cofactor">
    <cofactor evidence="1 12">
        <name>FAD</name>
        <dbReference type="ChEBI" id="CHEBI:57692"/>
    </cofactor>
</comment>
<evidence type="ECO:0000256" key="2">
    <source>
        <dbReference type="ARBA" id="ARBA00004777"/>
    </source>
</evidence>
<dbReference type="Pfam" id="PF02219">
    <property type="entry name" value="MTHFR"/>
    <property type="match status" value="1"/>
</dbReference>
<dbReference type="InterPro" id="IPR029041">
    <property type="entry name" value="FAD-linked_oxidoreductase-like"/>
</dbReference>
<dbReference type="GO" id="GO:0009086">
    <property type="term" value="P:methionine biosynthetic process"/>
    <property type="evidence" value="ECO:0007669"/>
    <property type="project" value="UniProtKB-KW"/>
</dbReference>
<accession>A0A2T5C2J3</accession>
<comment type="catalytic activity">
    <reaction evidence="11">
        <text>(6S)-5-methyl-5,6,7,8-tetrahydrofolate + NAD(+) = (6R)-5,10-methylene-5,6,7,8-tetrahydrofolate + NADH + H(+)</text>
        <dbReference type="Rhea" id="RHEA:19821"/>
        <dbReference type="ChEBI" id="CHEBI:15378"/>
        <dbReference type="ChEBI" id="CHEBI:15636"/>
        <dbReference type="ChEBI" id="CHEBI:18608"/>
        <dbReference type="ChEBI" id="CHEBI:57540"/>
        <dbReference type="ChEBI" id="CHEBI:57945"/>
        <dbReference type="EC" id="1.5.1.54"/>
    </reaction>
    <physiologicalReaction direction="right-to-left" evidence="11">
        <dbReference type="Rhea" id="RHEA:19823"/>
    </physiologicalReaction>
</comment>
<dbReference type="GO" id="GO:0106312">
    <property type="term" value="F:methylenetetrahydrofolate reductase (NADH) activity"/>
    <property type="evidence" value="ECO:0007669"/>
    <property type="project" value="UniProtKB-EC"/>
</dbReference>
<dbReference type="Gene3D" id="3.20.20.220">
    <property type="match status" value="1"/>
</dbReference>
<keyword evidence="14" id="KW-1185">Reference proteome</keyword>
<evidence type="ECO:0000256" key="6">
    <source>
        <dbReference type="ARBA" id="ARBA00022827"/>
    </source>
</evidence>
<evidence type="ECO:0000313" key="13">
    <source>
        <dbReference type="EMBL" id="PTN08941.1"/>
    </source>
</evidence>
<evidence type="ECO:0000256" key="7">
    <source>
        <dbReference type="ARBA" id="ARBA00023002"/>
    </source>
</evidence>
<keyword evidence="6 12" id="KW-0274">FAD</keyword>
<keyword evidence="9" id="KW-0486">Methionine biosynthesis</keyword>
<evidence type="ECO:0000256" key="1">
    <source>
        <dbReference type="ARBA" id="ARBA00001974"/>
    </source>
</evidence>
<keyword evidence="7 12" id="KW-0560">Oxidoreductase</keyword>
<evidence type="ECO:0000256" key="9">
    <source>
        <dbReference type="ARBA" id="ARBA00023167"/>
    </source>
</evidence>
<dbReference type="PANTHER" id="PTHR45754">
    <property type="entry name" value="METHYLENETETRAHYDROFOLATE REDUCTASE"/>
    <property type="match status" value="1"/>
</dbReference>
<evidence type="ECO:0000256" key="8">
    <source>
        <dbReference type="ARBA" id="ARBA00023027"/>
    </source>
</evidence>
<dbReference type="InterPro" id="IPR004620">
    <property type="entry name" value="MTHF_reductase_bac"/>
</dbReference>
<gene>
    <name evidence="13" type="ORF">C8N47_10638</name>
</gene>
<dbReference type="GO" id="GO:0005829">
    <property type="term" value="C:cytosol"/>
    <property type="evidence" value="ECO:0007669"/>
    <property type="project" value="InterPro"/>
</dbReference>
<dbReference type="PANTHER" id="PTHR45754:SF3">
    <property type="entry name" value="METHYLENETETRAHYDROFOLATE REDUCTASE (NADPH)"/>
    <property type="match status" value="1"/>
</dbReference>
<dbReference type="InterPro" id="IPR003171">
    <property type="entry name" value="Mehydrof_redctse-like"/>
</dbReference>
<dbReference type="AlphaFoldDB" id="A0A2T5C2J3"/>
<dbReference type="OrthoDB" id="9812555at2"/>
<dbReference type="CDD" id="cd00537">
    <property type="entry name" value="MTHFR"/>
    <property type="match status" value="1"/>
</dbReference>
<dbReference type="Proteomes" id="UP000243525">
    <property type="component" value="Unassembled WGS sequence"/>
</dbReference>
<protein>
    <recommendedName>
        <fullName evidence="12">Methylenetetrahydrofolate reductase</fullName>
        <ecNumber evidence="12">1.5.1.54</ecNumber>
    </recommendedName>
</protein>
<comment type="pathway">
    <text evidence="2 12">One-carbon metabolism; tetrahydrofolate interconversion.</text>
</comment>
<evidence type="ECO:0000256" key="3">
    <source>
        <dbReference type="ARBA" id="ARBA00006743"/>
    </source>
</evidence>
<evidence type="ECO:0000256" key="5">
    <source>
        <dbReference type="ARBA" id="ARBA00022630"/>
    </source>
</evidence>
<dbReference type="SUPFAM" id="SSF51730">
    <property type="entry name" value="FAD-linked oxidoreductase"/>
    <property type="match status" value="1"/>
</dbReference>
<dbReference type="RefSeq" id="WP_107821862.1">
    <property type="nucleotide sequence ID" value="NZ_OY782574.1"/>
</dbReference>
<dbReference type="EC" id="1.5.1.54" evidence="12"/>
<comment type="similarity">
    <text evidence="3 12">Belongs to the methylenetetrahydrofolate reductase family.</text>
</comment>
<dbReference type="GO" id="GO:0035999">
    <property type="term" value="P:tetrahydrofolate interconversion"/>
    <property type="evidence" value="ECO:0007669"/>
    <property type="project" value="UniProtKB-UniPathway"/>
</dbReference>
<dbReference type="EMBL" id="QAAD01000006">
    <property type="protein sequence ID" value="PTN08941.1"/>
    <property type="molecule type" value="Genomic_DNA"/>
</dbReference>
<evidence type="ECO:0000313" key="14">
    <source>
        <dbReference type="Proteomes" id="UP000243525"/>
    </source>
</evidence>
<evidence type="ECO:0000256" key="11">
    <source>
        <dbReference type="ARBA" id="ARBA00048628"/>
    </source>
</evidence>
<evidence type="ECO:0000256" key="12">
    <source>
        <dbReference type="RuleBase" id="RU003862"/>
    </source>
</evidence>